<dbReference type="GO" id="GO:0000175">
    <property type="term" value="F:3'-5'-RNA exonuclease activity"/>
    <property type="evidence" value="ECO:0007669"/>
    <property type="project" value="TreeGrafter"/>
</dbReference>
<dbReference type="FunFam" id="2.40.50.140:FF:000023">
    <property type="entry name" value="Polyribonucleotide nucleotidyltransferase"/>
    <property type="match status" value="1"/>
</dbReference>
<dbReference type="CDD" id="cd04472">
    <property type="entry name" value="S1_PNPase"/>
    <property type="match status" value="1"/>
</dbReference>
<keyword evidence="1" id="KW-0460">Magnesium</keyword>
<dbReference type="InterPro" id="IPR012340">
    <property type="entry name" value="NA-bd_OB-fold"/>
</dbReference>
<gene>
    <name evidence="3" type="ORF">LCGC14_2923490</name>
</gene>
<dbReference type="EMBL" id="LAZR01058170">
    <property type="protein sequence ID" value="KKK70485.1"/>
    <property type="molecule type" value="Genomic_DNA"/>
</dbReference>
<evidence type="ECO:0000256" key="1">
    <source>
        <dbReference type="ARBA" id="ARBA00022842"/>
    </source>
</evidence>
<dbReference type="GO" id="GO:0004654">
    <property type="term" value="F:polyribonucleotide nucleotidyltransferase activity"/>
    <property type="evidence" value="ECO:0007669"/>
    <property type="project" value="InterPro"/>
</dbReference>
<dbReference type="AlphaFoldDB" id="A0A0F8Y9Y9"/>
<proteinExistence type="predicted"/>
<dbReference type="Gene3D" id="2.40.50.140">
    <property type="entry name" value="Nucleic acid-binding proteins"/>
    <property type="match status" value="1"/>
</dbReference>
<dbReference type="GO" id="GO:0003723">
    <property type="term" value="F:RNA binding"/>
    <property type="evidence" value="ECO:0007669"/>
    <property type="project" value="InterPro"/>
</dbReference>
<protein>
    <recommendedName>
        <fullName evidence="2">S1 motif domain-containing protein</fullName>
    </recommendedName>
</protein>
<dbReference type="SUPFAM" id="SSF50249">
    <property type="entry name" value="Nucleic acid-binding proteins"/>
    <property type="match status" value="1"/>
</dbReference>
<name>A0A0F8Y9Y9_9ZZZZ</name>
<dbReference type="PANTHER" id="PTHR11252:SF0">
    <property type="entry name" value="POLYRIBONUCLEOTIDE NUCLEOTIDYLTRANSFERASE 1, MITOCHONDRIAL"/>
    <property type="match status" value="1"/>
</dbReference>
<dbReference type="Pfam" id="PF00575">
    <property type="entry name" value="S1"/>
    <property type="match status" value="1"/>
</dbReference>
<evidence type="ECO:0000313" key="3">
    <source>
        <dbReference type="EMBL" id="KKK70485.1"/>
    </source>
</evidence>
<dbReference type="PANTHER" id="PTHR11252">
    <property type="entry name" value="POLYRIBONUCLEOTIDE NUCLEOTIDYLTRANSFERASE"/>
    <property type="match status" value="1"/>
</dbReference>
<sequence>TATVSSKNGEEAKRALEMIKKLTADVEVGKIYEGRVKKIMDFGAFIEVLPGKEGLCHISQLDFSRVNKVTDILKVGDLVKVKVREIDSLGRVNLSRKDALPKKDRNS</sequence>
<organism evidence="3">
    <name type="scientific">marine sediment metagenome</name>
    <dbReference type="NCBI Taxonomy" id="412755"/>
    <lineage>
        <taxon>unclassified sequences</taxon>
        <taxon>metagenomes</taxon>
        <taxon>ecological metagenomes</taxon>
    </lineage>
</organism>
<feature type="domain" description="S1 motif" evidence="2">
    <location>
        <begin position="29"/>
        <end position="97"/>
    </location>
</feature>
<dbReference type="InterPro" id="IPR003029">
    <property type="entry name" value="S1_domain"/>
</dbReference>
<dbReference type="GO" id="GO:0005829">
    <property type="term" value="C:cytosol"/>
    <property type="evidence" value="ECO:0007669"/>
    <property type="project" value="TreeGrafter"/>
</dbReference>
<accession>A0A0F8Y9Y9</accession>
<dbReference type="PROSITE" id="PS50126">
    <property type="entry name" value="S1"/>
    <property type="match status" value="1"/>
</dbReference>
<dbReference type="GO" id="GO:0006402">
    <property type="term" value="P:mRNA catabolic process"/>
    <property type="evidence" value="ECO:0007669"/>
    <property type="project" value="InterPro"/>
</dbReference>
<dbReference type="InterPro" id="IPR012162">
    <property type="entry name" value="PNPase"/>
</dbReference>
<comment type="caution">
    <text evidence="3">The sequence shown here is derived from an EMBL/GenBank/DDBJ whole genome shotgun (WGS) entry which is preliminary data.</text>
</comment>
<feature type="non-terminal residue" evidence="3">
    <location>
        <position position="1"/>
    </location>
</feature>
<evidence type="ECO:0000259" key="2">
    <source>
        <dbReference type="PROSITE" id="PS50126"/>
    </source>
</evidence>
<reference evidence="3" key="1">
    <citation type="journal article" date="2015" name="Nature">
        <title>Complex archaea that bridge the gap between prokaryotes and eukaryotes.</title>
        <authorList>
            <person name="Spang A."/>
            <person name="Saw J.H."/>
            <person name="Jorgensen S.L."/>
            <person name="Zaremba-Niedzwiedzka K."/>
            <person name="Martijn J."/>
            <person name="Lind A.E."/>
            <person name="van Eijk R."/>
            <person name="Schleper C."/>
            <person name="Guy L."/>
            <person name="Ettema T.J."/>
        </authorList>
    </citation>
    <scope>NUCLEOTIDE SEQUENCE</scope>
</reference>
<dbReference type="SMART" id="SM00316">
    <property type="entry name" value="S1"/>
    <property type="match status" value="1"/>
</dbReference>